<dbReference type="Proteomes" id="UP000001784">
    <property type="component" value="Chromosome"/>
</dbReference>
<dbReference type="OrthoDB" id="877328at2"/>
<dbReference type="RefSeq" id="WP_011697094.1">
    <property type="nucleotide sequence ID" value="NC_008554.1"/>
</dbReference>
<protein>
    <submittedName>
        <fullName evidence="1">Uncharacterized protein</fullName>
    </submittedName>
</protein>
<dbReference type="AlphaFoldDB" id="A0LER9"/>
<evidence type="ECO:0000313" key="1">
    <source>
        <dbReference type="EMBL" id="ABK15921.1"/>
    </source>
</evidence>
<dbReference type="InParanoid" id="A0LER9"/>
<gene>
    <name evidence="1" type="ordered locus">Sfum_0220</name>
</gene>
<reference evidence="1 2" key="1">
    <citation type="submission" date="2006-10" db="EMBL/GenBank/DDBJ databases">
        <title>Complete sequence of Syntrophobacter fumaroxidans MPOB.</title>
        <authorList>
            <consortium name="US DOE Joint Genome Institute"/>
            <person name="Copeland A."/>
            <person name="Lucas S."/>
            <person name="Lapidus A."/>
            <person name="Barry K."/>
            <person name="Detter J.C."/>
            <person name="Glavina del Rio T."/>
            <person name="Hammon N."/>
            <person name="Israni S."/>
            <person name="Pitluck S."/>
            <person name="Goltsman E.G."/>
            <person name="Martinez M."/>
            <person name="Schmutz J."/>
            <person name="Larimer F."/>
            <person name="Land M."/>
            <person name="Hauser L."/>
            <person name="Kyrpides N."/>
            <person name="Kim E."/>
            <person name="Boone D.R."/>
            <person name="Brockman F."/>
            <person name="Culley D."/>
            <person name="Ferry J."/>
            <person name="Gunsalus R."/>
            <person name="McInerney M.J."/>
            <person name="Morrison M."/>
            <person name="Plugge C."/>
            <person name="Rohlin L."/>
            <person name="Scholten J."/>
            <person name="Sieber J."/>
            <person name="Stams A.J.M."/>
            <person name="Worm P."/>
            <person name="Henstra A.M."/>
            <person name="Richardson P."/>
        </authorList>
    </citation>
    <scope>NUCLEOTIDE SEQUENCE [LARGE SCALE GENOMIC DNA]</scope>
    <source>
        <strain evidence="2">DSM 10017 / MPOB</strain>
    </source>
</reference>
<dbReference type="EMBL" id="CP000478">
    <property type="protein sequence ID" value="ABK15921.1"/>
    <property type="molecule type" value="Genomic_DNA"/>
</dbReference>
<organism evidence="1 2">
    <name type="scientific">Syntrophobacter fumaroxidans (strain DSM 10017 / MPOB)</name>
    <dbReference type="NCBI Taxonomy" id="335543"/>
    <lineage>
        <taxon>Bacteria</taxon>
        <taxon>Pseudomonadati</taxon>
        <taxon>Thermodesulfobacteriota</taxon>
        <taxon>Syntrophobacteria</taxon>
        <taxon>Syntrophobacterales</taxon>
        <taxon>Syntrophobacteraceae</taxon>
        <taxon>Syntrophobacter</taxon>
    </lineage>
</organism>
<dbReference type="eggNOG" id="COG3119">
    <property type="taxonomic scope" value="Bacteria"/>
</dbReference>
<evidence type="ECO:0000313" key="2">
    <source>
        <dbReference type="Proteomes" id="UP000001784"/>
    </source>
</evidence>
<dbReference type="STRING" id="335543.Sfum_0220"/>
<accession>A0LER9</accession>
<dbReference type="HOGENOM" id="CLU_509888_0_0_7"/>
<sequence length="534" mass="57207" precursor="true">MTRPRRDEDSLLTAHLAKRLTAYSAAAGVVLAMSPRAEAAIRWFQPATPLTVDHSTSISIDMDNDGIPDFSFAWTGSTFDVASVVVNRKHAANRFDGTGNVAQRLLKGYVVHPTLDVGAALLMRAEWDCLPSSSARRIARPMTCYPTYLWGAGAFNEGASGYVGVRFRGGGGEDYNGWIHFTGGTSAQHLSGRIDEWAYEDSGGAIKAGASTIAHAFLDDLNGNGFSEYALLRVIQGASYFSSVLTNDIVTRTRIKEVPCLGPQFRPVGMTRINNVDGNGNPALAILGVRENAAKEILAVRVELRNPASGELIRNIGFAKGYRPSGLRWLNRDMNGNGVGEIAVLGTHPATGRSVVEIRDLLTGALVKRITVGPDSTVESIGLSYSNDLNGNGSQELVVLQRNAKTLRSRLNVVDTKTGKRIKTIPCLSESWVPVGIASVGDLNGNKSLEQGILARRATANKVVVKIMDVRTGSILRTVSFNSRYSPQALATGDVDGNGVHELGVLGTNPADATNRIEIRDPVTGSLKETILIP</sequence>
<dbReference type="KEGG" id="sfu:Sfum_0220"/>
<name>A0LER9_SYNFM</name>
<proteinExistence type="predicted"/>
<dbReference type="InterPro" id="IPR028994">
    <property type="entry name" value="Integrin_alpha_N"/>
</dbReference>
<dbReference type="SUPFAM" id="SSF69318">
    <property type="entry name" value="Integrin alpha N-terminal domain"/>
    <property type="match status" value="1"/>
</dbReference>
<keyword evidence="2" id="KW-1185">Reference proteome</keyword>